<dbReference type="EMBL" id="CP077683">
    <property type="protein sequence ID" value="QXE90357.1"/>
    <property type="molecule type" value="Genomic_DNA"/>
</dbReference>
<protein>
    <submittedName>
        <fullName evidence="3">Glycosyltransferase family 2 protein</fullName>
    </submittedName>
</protein>
<dbReference type="CDD" id="cd04179">
    <property type="entry name" value="DPM_DPG-synthase_like"/>
    <property type="match status" value="1"/>
</dbReference>
<name>A0ABX8LHY2_9BACT</name>
<keyword evidence="4" id="KW-1185">Reference proteome</keyword>
<dbReference type="Proteomes" id="UP000683559">
    <property type="component" value="Chromosome"/>
</dbReference>
<dbReference type="RefSeq" id="WP_217287000.1">
    <property type="nucleotide sequence ID" value="NZ_CP077683.1"/>
</dbReference>
<dbReference type="PANTHER" id="PTHR48090">
    <property type="entry name" value="UNDECAPRENYL-PHOSPHATE 4-DEOXY-4-FORMAMIDO-L-ARABINOSE TRANSFERASE-RELATED"/>
    <property type="match status" value="1"/>
</dbReference>
<sequence>MTPHRDRRERETSSLPGLTMVVPAYNEVGSIAETVQRIQKALAALHIASELIVVNDGSTDGTGELLEEIPGIHVVHHPLNIGYGNSIKSGVNRAHYQWIGIVDADGSYPIEDLPRFVAEMEKGFDMVVGHRANIDDIDCFAKRIFRRIYKKIVSFLNDSRIEDPNSGFRLFKREIVINLMPFLCGTFSFTTSISILTSGLFYFVKFIPIQYSKRDGKTKVKHLRDSIRTMQFIVQGIVFFNPIKFFIILALAMVAFVCIPAMVIAMLRMPTLSLYYMIFGVAVSLMVGMGALGDIIRISSFKRTNEFM</sequence>
<evidence type="ECO:0000313" key="3">
    <source>
        <dbReference type="EMBL" id="QXE90357.1"/>
    </source>
</evidence>
<organism evidence="3 4">
    <name type="scientific">Geomonas subterranea</name>
    <dbReference type="NCBI Taxonomy" id="2847989"/>
    <lineage>
        <taxon>Bacteria</taxon>
        <taxon>Pseudomonadati</taxon>
        <taxon>Thermodesulfobacteriota</taxon>
        <taxon>Desulfuromonadia</taxon>
        <taxon>Geobacterales</taxon>
        <taxon>Geobacteraceae</taxon>
        <taxon>Geomonas</taxon>
    </lineage>
</organism>
<keyword evidence="1" id="KW-0472">Membrane</keyword>
<keyword evidence="1" id="KW-0812">Transmembrane</keyword>
<feature type="transmembrane region" description="Helical" evidence="1">
    <location>
        <begin position="273"/>
        <end position="293"/>
    </location>
</feature>
<dbReference type="InterPro" id="IPR001173">
    <property type="entry name" value="Glyco_trans_2-like"/>
</dbReference>
<gene>
    <name evidence="3" type="ORF">KP001_18415</name>
</gene>
<dbReference type="Pfam" id="PF00535">
    <property type="entry name" value="Glycos_transf_2"/>
    <property type="match status" value="1"/>
</dbReference>
<accession>A0ABX8LHY2</accession>
<feature type="domain" description="Glycosyltransferase 2-like" evidence="2">
    <location>
        <begin position="20"/>
        <end position="177"/>
    </location>
</feature>
<dbReference type="InterPro" id="IPR050256">
    <property type="entry name" value="Glycosyltransferase_2"/>
</dbReference>
<keyword evidence="1" id="KW-1133">Transmembrane helix</keyword>
<feature type="transmembrane region" description="Helical" evidence="1">
    <location>
        <begin position="245"/>
        <end position="267"/>
    </location>
</feature>
<evidence type="ECO:0000259" key="2">
    <source>
        <dbReference type="Pfam" id="PF00535"/>
    </source>
</evidence>
<feature type="transmembrane region" description="Helical" evidence="1">
    <location>
        <begin position="179"/>
        <end position="204"/>
    </location>
</feature>
<proteinExistence type="predicted"/>
<evidence type="ECO:0000256" key="1">
    <source>
        <dbReference type="SAM" id="Phobius"/>
    </source>
</evidence>
<evidence type="ECO:0000313" key="4">
    <source>
        <dbReference type="Proteomes" id="UP000683559"/>
    </source>
</evidence>
<reference evidence="3 4" key="1">
    <citation type="submission" date="2021-06" db="EMBL/GenBank/DDBJ databases">
        <title>Gemonas diversity in paddy soil.</title>
        <authorList>
            <person name="Liu G."/>
        </authorList>
    </citation>
    <scope>NUCLEOTIDE SEQUENCE [LARGE SCALE GENOMIC DNA]</scope>
    <source>
        <strain evidence="3 4">RG2</strain>
    </source>
</reference>